<reference evidence="3" key="1">
    <citation type="submission" date="2016-11" db="EMBL/GenBank/DDBJ databases">
        <authorList>
            <person name="Guldener U."/>
        </authorList>
    </citation>
    <scope>NUCLEOTIDE SEQUENCE [LARGE SCALE GENOMIC DNA]</scope>
</reference>
<dbReference type="GO" id="GO:0045053">
    <property type="term" value="P:protein retention in Golgi apparatus"/>
    <property type="evidence" value="ECO:0007669"/>
    <property type="project" value="EnsemblFungi"/>
</dbReference>
<dbReference type="GO" id="GO:0000815">
    <property type="term" value="C:ESCRT III complex"/>
    <property type="evidence" value="ECO:0007669"/>
    <property type="project" value="EnsemblFungi"/>
</dbReference>
<sequence length="226" mass="26133">MSVFEWVFGKQITPQERLKMNQRSLQKAIREIDRENRKLKQQETKLTSEIKKMCKNGQIKQAKIKSKDLIRTKNYIKKFELMETKLNMINLRIQSIKTTDMMSKSVKEASGLLRAMNVGVNLPQLQKISMEFEKQNEIMDQKQEMMDDVLDDVFDEDNEEEEEEVDEFLGKIMDEIDVDLKGKLVNQAPNSDLSGTNAELINENSAAPIAMGADEDLQARLDSLKR</sequence>
<dbReference type="EMBL" id="FQNF01000001">
    <property type="protein sequence ID" value="SGZ37877.1"/>
    <property type="molecule type" value="Genomic_DNA"/>
</dbReference>
<proteinExistence type="predicted"/>
<protein>
    <submittedName>
        <fullName evidence="2">Related to DOA4-independent degradation protein 4</fullName>
    </submittedName>
</protein>
<dbReference type="Pfam" id="PF03357">
    <property type="entry name" value="Snf7"/>
    <property type="match status" value="1"/>
</dbReference>
<dbReference type="PANTHER" id="PTHR10476">
    <property type="entry name" value="CHARGED MULTIVESICULAR BODY PROTEIN"/>
    <property type="match status" value="1"/>
</dbReference>
<dbReference type="GO" id="GO:1904669">
    <property type="term" value="P:ATP export"/>
    <property type="evidence" value="ECO:0007669"/>
    <property type="project" value="EnsemblFungi"/>
</dbReference>
<dbReference type="InterPro" id="IPR005024">
    <property type="entry name" value="Snf7_fam"/>
</dbReference>
<name>A0A1L0CGJ5_9ASCO</name>
<dbReference type="AlphaFoldDB" id="A0A1L0CGJ5"/>
<evidence type="ECO:0000313" key="3">
    <source>
        <dbReference type="Proteomes" id="UP000183365"/>
    </source>
</evidence>
<dbReference type="Proteomes" id="UP000183365">
    <property type="component" value="Unassembled WGS sequence"/>
</dbReference>
<feature type="coiled-coil region" evidence="1">
    <location>
        <begin position="15"/>
        <end position="56"/>
    </location>
</feature>
<dbReference type="GO" id="GO:0070676">
    <property type="term" value="P:intralumenal vesicle formation"/>
    <property type="evidence" value="ECO:0007669"/>
    <property type="project" value="EnsemblFungi"/>
</dbReference>
<evidence type="ECO:0000256" key="1">
    <source>
        <dbReference type="SAM" id="Coils"/>
    </source>
</evidence>
<dbReference type="Gene3D" id="6.10.140.1230">
    <property type="match status" value="1"/>
</dbReference>
<dbReference type="VEuPathDB" id="FungiDB:HGUI_00077"/>
<dbReference type="GO" id="GO:0043328">
    <property type="term" value="P:protein transport to vacuole involved in ubiquitin-dependent protein catabolic process via the multivesicular body sorting pathway"/>
    <property type="evidence" value="ECO:0007669"/>
    <property type="project" value="EnsemblFungi"/>
</dbReference>
<gene>
    <name evidence="2" type="ORF">HGUI_00077</name>
</gene>
<dbReference type="OrthoDB" id="10252926at2759"/>
<accession>A0A1L0CGJ5</accession>
<organism evidence="2 3">
    <name type="scientific">Hanseniaspora guilliermondii</name>
    <dbReference type="NCBI Taxonomy" id="56406"/>
    <lineage>
        <taxon>Eukaryota</taxon>
        <taxon>Fungi</taxon>
        <taxon>Dikarya</taxon>
        <taxon>Ascomycota</taxon>
        <taxon>Saccharomycotina</taxon>
        <taxon>Saccharomycetes</taxon>
        <taxon>Saccharomycodales</taxon>
        <taxon>Saccharomycodaceae</taxon>
        <taxon>Hanseniaspora</taxon>
    </lineage>
</organism>
<evidence type="ECO:0000313" key="2">
    <source>
        <dbReference type="EMBL" id="SGZ37877.1"/>
    </source>
</evidence>
<keyword evidence="3" id="KW-1185">Reference proteome</keyword>
<keyword evidence="1" id="KW-0175">Coiled coil</keyword>